<name>A0AAV2HD11_LYMST</name>
<keyword evidence="5" id="KW-1185">Reference proteome</keyword>
<reference evidence="4 5" key="1">
    <citation type="submission" date="2024-04" db="EMBL/GenBank/DDBJ databases">
        <authorList>
            <consortium name="Genoscope - CEA"/>
            <person name="William W."/>
        </authorList>
    </citation>
    <scope>NUCLEOTIDE SEQUENCE [LARGE SCALE GENOMIC DNA]</scope>
</reference>
<feature type="region of interest" description="Disordered" evidence="2">
    <location>
        <begin position="1093"/>
        <end position="1344"/>
    </location>
</feature>
<feature type="compositionally biased region" description="Polar residues" evidence="2">
    <location>
        <begin position="1167"/>
        <end position="1189"/>
    </location>
</feature>
<comment type="caution">
    <text evidence="4">The sequence shown here is derived from an EMBL/GenBank/DDBJ whole genome shotgun (WGS) entry which is preliminary data.</text>
</comment>
<evidence type="ECO:0000259" key="3">
    <source>
        <dbReference type="PROSITE" id="PS50157"/>
    </source>
</evidence>
<feature type="compositionally biased region" description="Polar residues" evidence="2">
    <location>
        <begin position="28"/>
        <end position="49"/>
    </location>
</feature>
<feature type="region of interest" description="Disordered" evidence="2">
    <location>
        <begin position="512"/>
        <end position="737"/>
    </location>
</feature>
<evidence type="ECO:0000313" key="4">
    <source>
        <dbReference type="EMBL" id="CAL1531220.1"/>
    </source>
</evidence>
<feature type="compositionally biased region" description="Basic and acidic residues" evidence="2">
    <location>
        <begin position="10"/>
        <end position="27"/>
    </location>
</feature>
<evidence type="ECO:0000313" key="5">
    <source>
        <dbReference type="Proteomes" id="UP001497497"/>
    </source>
</evidence>
<gene>
    <name evidence="4" type="ORF">GSLYS_00005315001</name>
</gene>
<dbReference type="EMBL" id="CAXITT010000083">
    <property type="protein sequence ID" value="CAL1531220.1"/>
    <property type="molecule type" value="Genomic_DNA"/>
</dbReference>
<dbReference type="SMART" id="SM00355">
    <property type="entry name" value="ZnF_C2H2"/>
    <property type="match status" value="4"/>
</dbReference>
<feature type="compositionally biased region" description="Low complexity" evidence="2">
    <location>
        <begin position="1004"/>
        <end position="1016"/>
    </location>
</feature>
<feature type="compositionally biased region" description="Low complexity" evidence="2">
    <location>
        <begin position="1141"/>
        <end position="1154"/>
    </location>
</feature>
<keyword evidence="1" id="KW-0479">Metal-binding</keyword>
<feature type="compositionally biased region" description="Basic and acidic residues" evidence="2">
    <location>
        <begin position="591"/>
        <end position="602"/>
    </location>
</feature>
<feature type="region of interest" description="Disordered" evidence="2">
    <location>
        <begin position="835"/>
        <end position="863"/>
    </location>
</feature>
<feature type="compositionally biased region" description="Low complexity" evidence="2">
    <location>
        <begin position="526"/>
        <end position="575"/>
    </location>
</feature>
<dbReference type="SUPFAM" id="SSF57667">
    <property type="entry name" value="beta-beta-alpha zinc fingers"/>
    <property type="match status" value="1"/>
</dbReference>
<feature type="compositionally biased region" description="Basic and acidic residues" evidence="2">
    <location>
        <begin position="445"/>
        <end position="480"/>
    </location>
</feature>
<dbReference type="Gene3D" id="3.30.160.60">
    <property type="entry name" value="Classic Zinc Finger"/>
    <property type="match status" value="1"/>
</dbReference>
<evidence type="ECO:0000256" key="2">
    <source>
        <dbReference type="SAM" id="MobiDB-lite"/>
    </source>
</evidence>
<feature type="compositionally biased region" description="Polar residues" evidence="2">
    <location>
        <begin position="114"/>
        <end position="123"/>
    </location>
</feature>
<feature type="region of interest" description="Disordered" evidence="2">
    <location>
        <begin position="1"/>
        <end position="188"/>
    </location>
</feature>
<feature type="compositionally biased region" description="Basic and acidic residues" evidence="2">
    <location>
        <begin position="1124"/>
        <end position="1136"/>
    </location>
</feature>
<dbReference type="PROSITE" id="PS50157">
    <property type="entry name" value="ZINC_FINGER_C2H2_2"/>
    <property type="match status" value="1"/>
</dbReference>
<feature type="compositionally biased region" description="Polar residues" evidence="2">
    <location>
        <begin position="696"/>
        <end position="726"/>
    </location>
</feature>
<feature type="compositionally biased region" description="Basic residues" evidence="2">
    <location>
        <begin position="1200"/>
        <end position="1211"/>
    </location>
</feature>
<organism evidence="4 5">
    <name type="scientific">Lymnaea stagnalis</name>
    <name type="common">Great pond snail</name>
    <name type="synonym">Helix stagnalis</name>
    <dbReference type="NCBI Taxonomy" id="6523"/>
    <lineage>
        <taxon>Eukaryota</taxon>
        <taxon>Metazoa</taxon>
        <taxon>Spiralia</taxon>
        <taxon>Lophotrochozoa</taxon>
        <taxon>Mollusca</taxon>
        <taxon>Gastropoda</taxon>
        <taxon>Heterobranchia</taxon>
        <taxon>Euthyneura</taxon>
        <taxon>Panpulmonata</taxon>
        <taxon>Hygrophila</taxon>
        <taxon>Lymnaeoidea</taxon>
        <taxon>Lymnaeidae</taxon>
        <taxon>Lymnaea</taxon>
    </lineage>
</organism>
<feature type="region of interest" description="Disordered" evidence="2">
    <location>
        <begin position="223"/>
        <end position="288"/>
    </location>
</feature>
<feature type="compositionally biased region" description="Basic and acidic residues" evidence="2">
    <location>
        <begin position="1270"/>
        <end position="1282"/>
    </location>
</feature>
<feature type="domain" description="C2H2-type" evidence="3">
    <location>
        <begin position="915"/>
        <end position="942"/>
    </location>
</feature>
<dbReference type="Pfam" id="PF00096">
    <property type="entry name" value="zf-C2H2"/>
    <property type="match status" value="1"/>
</dbReference>
<feature type="compositionally biased region" description="Polar residues" evidence="2">
    <location>
        <begin position="1257"/>
        <end position="1269"/>
    </location>
</feature>
<dbReference type="PROSITE" id="PS00028">
    <property type="entry name" value="ZINC_FINGER_C2H2_1"/>
    <property type="match status" value="3"/>
</dbReference>
<evidence type="ECO:0000256" key="1">
    <source>
        <dbReference type="PROSITE-ProRule" id="PRU00042"/>
    </source>
</evidence>
<feature type="region of interest" description="Disordered" evidence="2">
    <location>
        <begin position="421"/>
        <end position="482"/>
    </location>
</feature>
<dbReference type="Proteomes" id="UP001497497">
    <property type="component" value="Unassembled WGS sequence"/>
</dbReference>
<keyword evidence="1" id="KW-0863">Zinc-finger</keyword>
<dbReference type="InterPro" id="IPR013087">
    <property type="entry name" value="Znf_C2H2_type"/>
</dbReference>
<feature type="compositionally biased region" description="Polar residues" evidence="2">
    <location>
        <begin position="640"/>
        <end position="665"/>
    </location>
</feature>
<feature type="region of interest" description="Disordered" evidence="2">
    <location>
        <begin position="970"/>
        <end position="1061"/>
    </location>
</feature>
<accession>A0AAV2HD11</accession>
<feature type="compositionally biased region" description="Basic and acidic residues" evidence="2">
    <location>
        <begin position="970"/>
        <end position="995"/>
    </location>
</feature>
<dbReference type="InterPro" id="IPR036236">
    <property type="entry name" value="Znf_C2H2_sf"/>
</dbReference>
<feature type="compositionally biased region" description="Basic and acidic residues" evidence="2">
    <location>
        <begin position="1289"/>
        <end position="1328"/>
    </location>
</feature>
<protein>
    <recommendedName>
        <fullName evidence="3">C2H2-type domain-containing protein</fullName>
    </recommendedName>
</protein>
<feature type="compositionally biased region" description="Polar residues" evidence="2">
    <location>
        <begin position="1329"/>
        <end position="1344"/>
    </location>
</feature>
<feature type="compositionally biased region" description="Low complexity" evidence="2">
    <location>
        <begin position="132"/>
        <end position="156"/>
    </location>
</feature>
<feature type="compositionally biased region" description="Polar residues" evidence="2">
    <location>
        <begin position="1107"/>
        <end position="1123"/>
    </location>
</feature>
<sequence length="1344" mass="147689">MNSSWVISDSAKDIKPGYHDQRSREFRNTQMPPGSHQVPSVSHQGSLGSHQGLPGSHQGSPGSHQIPPGSHQMPNHQDRSALHQRSAGPPPLDYAPHGPHPYNIPGLTALMVSKPSTPQSPAMYQQRHHPGQQRQQPSGQSPTATSSVSLSTSSSTVYQDPFHSRGASHLPQQHRPVHTVGTKAPPPLILADHIGDNVAPGNTRLVPHIPTKSCLCHSCVSHFSHEKSPSQPPPQPHHLRHPGTKQDRGNEQSPHPHPSHYHPYQTPSSRRNSKDYYPHQVPPNGESLRPVVAVSGQSLPPQAIMPSYVAAHRQHDVQPGSQSQRDVPGRYYEHKSRNPSPGHYPVYPSQNIVAKPLPVDSRYVEADRHASRHPHMADIVPYEIVDSRRLPAPPRAKAPSQPLALDTAKLVVPHHPPIIHIPAESAGQSEGEQPLDLSVKPTPAHSRDTRRKTNDSTTEQHPRHDLFTEPYRSMHPEHSTPRNQVHGQYVEYDQRGPAGHHLQRLENSVDRFLPQSSPHPHPQSSPHPQMQSSPHPQMQSSPHPHMQSSPHPLMQSSPHPHMQSSPHPHMQSSPHIQARFKLSPLPSPQHQDIRGGTQDRHSGLPRSSPLLQPPESPNHRGAPSNMHPAQSPVGGYQGSLPISSASQQPSHLRTVSASPNHTYHSLSPGGHHRPESPPTPHQYGVSHKHSDPAVGSSYQRPSSHGSEQDSRTAPSMIQPARPQNSESPDDQDSQRLGVSKHEPIQNIIGSHPPSDILYLICRLCRQTYGSPYGFRKHFRNQHGFEPKAEHTIVQTISATKTAMAHTGPLDHQTHSAALEQMDKVMLSQSPFDDGNVYEDGQYHGQRRDHNISHTSQSAGNPFAYDDMKQDVVKRDVQENKLLECPECGHTFQLNDFGSYKRHCRQHSLHRSSGPFACHDCQKSFPEPGLLQEHLDTHSNFTASECGICRTFFSSPSYLAEHLQAAHGHVYHADGDKDTPDNPRRSSDDHPRKFESSDGGNIKRSSSFSGTSITPSPASHARSPLPPRSHTRSPLPHGPNYSPTVPSPAAPAGHSVSMSKRHRQFPTAEPIMFTVHTPKGLEVQKLPADAVVTTASPDSSYDEAKVDTQPSESLTQNVGTSQDISTRETDAAREKSCLESNVSSKSAVLSKPSSSEGQKPLMKDETESNSSDCCLSVESNSHSVEGSRASSPGLEDVEKFYKHKKYSRHRKRVNSEDLNETDGKVSKVEGSNPSRNDQSPFSVSSSINSGVTFRDCESSGQLSEDSNNSFKSREDGRKQEEKGAMGQEKNCTDHSGSKSKGSDIDDTKLGELSKKPGDSGNKFKWDRLTRSQAGKASQSVSYTSS</sequence>
<keyword evidence="1" id="KW-0862">Zinc</keyword>
<proteinExistence type="predicted"/>
<dbReference type="GO" id="GO:0008270">
    <property type="term" value="F:zinc ion binding"/>
    <property type="evidence" value="ECO:0007669"/>
    <property type="project" value="UniProtKB-KW"/>
</dbReference>
<feature type="compositionally biased region" description="Polar residues" evidence="2">
    <location>
        <begin position="1228"/>
        <end position="1250"/>
    </location>
</feature>